<dbReference type="Gene3D" id="1.10.10.160">
    <property type="match status" value="1"/>
</dbReference>
<feature type="binding site" evidence="12">
    <location>
        <begin position="29"/>
        <end position="36"/>
    </location>
    <ligand>
        <name>ATP</name>
        <dbReference type="ChEBI" id="CHEBI:30616"/>
    </ligand>
</feature>
<organism evidence="18">
    <name type="scientific">Candidatus Kentrum sp. MB</name>
    <dbReference type="NCBI Taxonomy" id="2138164"/>
    <lineage>
        <taxon>Bacteria</taxon>
        <taxon>Pseudomonadati</taxon>
        <taxon>Pseudomonadota</taxon>
        <taxon>Gammaproteobacteria</taxon>
        <taxon>Candidatus Kentrum</taxon>
    </lineage>
</organism>
<feature type="domain" description="UvrD-like helicase C-terminal" evidence="15">
    <location>
        <begin position="287"/>
        <end position="575"/>
    </location>
</feature>
<dbReference type="NCBIfam" id="NF008743">
    <property type="entry name" value="PRK11773.1"/>
    <property type="match status" value="1"/>
</dbReference>
<protein>
    <recommendedName>
        <fullName evidence="9">DNA 3'-5' helicase</fullName>
        <ecNumber evidence="9">5.6.2.4</ecNumber>
    </recommendedName>
    <alternativeName>
        <fullName evidence="10">DNA 3'-5' helicase II</fullName>
    </alternativeName>
</protein>
<dbReference type="InterPro" id="IPR027417">
    <property type="entry name" value="P-loop_NTPase"/>
</dbReference>
<evidence type="ECO:0000256" key="3">
    <source>
        <dbReference type="ARBA" id="ARBA00022801"/>
    </source>
</evidence>
<dbReference type="Gene3D" id="1.10.486.10">
    <property type="entry name" value="PCRA, domain 4"/>
    <property type="match status" value="1"/>
</dbReference>
<evidence type="ECO:0000256" key="2">
    <source>
        <dbReference type="ARBA" id="ARBA00022741"/>
    </source>
</evidence>
<dbReference type="GO" id="GO:0005829">
    <property type="term" value="C:cytosol"/>
    <property type="evidence" value="ECO:0007669"/>
    <property type="project" value="TreeGrafter"/>
</dbReference>
<keyword evidence="3 12" id="KW-0378">Hydrolase</keyword>
<dbReference type="Gene3D" id="3.40.50.300">
    <property type="entry name" value="P-loop containing nucleotide triphosphate hydrolases"/>
    <property type="match status" value="2"/>
</dbReference>
<evidence type="ECO:0000256" key="8">
    <source>
        <dbReference type="ARBA" id="ARBA00034617"/>
    </source>
</evidence>
<dbReference type="InterPro" id="IPR014017">
    <property type="entry name" value="DNA_helicase_UvrD-like_C"/>
</dbReference>
<keyword evidence="5 12" id="KW-0067">ATP-binding</keyword>
<evidence type="ECO:0000256" key="10">
    <source>
        <dbReference type="ARBA" id="ARBA00034923"/>
    </source>
</evidence>
<dbReference type="EMBL" id="CAADFO010000060">
    <property type="protein sequence ID" value="VFK30181.1"/>
    <property type="molecule type" value="Genomic_DNA"/>
</dbReference>
<dbReference type="InterPro" id="IPR000212">
    <property type="entry name" value="DNA_helicase_UvrD/REP"/>
</dbReference>
<dbReference type="CDD" id="cd18807">
    <property type="entry name" value="SF1_C_UvrD"/>
    <property type="match status" value="1"/>
</dbReference>
<evidence type="ECO:0000256" key="1">
    <source>
        <dbReference type="ARBA" id="ARBA00009922"/>
    </source>
</evidence>
<evidence type="ECO:0000313" key="18">
    <source>
        <dbReference type="EMBL" id="VFK76210.1"/>
    </source>
</evidence>
<dbReference type="SUPFAM" id="SSF52540">
    <property type="entry name" value="P-loop containing nucleoside triphosphate hydrolases"/>
    <property type="match status" value="1"/>
</dbReference>
<dbReference type="CDD" id="cd17932">
    <property type="entry name" value="DEXQc_UvrD"/>
    <property type="match status" value="1"/>
</dbReference>
<dbReference type="PANTHER" id="PTHR11070">
    <property type="entry name" value="UVRD / RECB / PCRA DNA HELICASE FAMILY MEMBER"/>
    <property type="match status" value="1"/>
</dbReference>
<reference evidence="18" key="1">
    <citation type="submission" date="2019-02" db="EMBL/GenBank/DDBJ databases">
        <authorList>
            <person name="Gruber-Vodicka R. H."/>
            <person name="Seah K. B. B."/>
        </authorList>
    </citation>
    <scope>NUCLEOTIDE SEQUENCE</scope>
    <source>
        <strain evidence="16">BECK_BZ197</strain>
        <strain evidence="18">BECK_BZ198</strain>
        <strain evidence="17">BECK_BZ199</strain>
    </source>
</reference>
<proteinExistence type="inferred from homology"/>
<dbReference type="GO" id="GO:0003677">
    <property type="term" value="F:DNA binding"/>
    <property type="evidence" value="ECO:0007669"/>
    <property type="project" value="UniProtKB-KW"/>
</dbReference>
<dbReference type="GO" id="GO:0000725">
    <property type="term" value="P:recombinational repair"/>
    <property type="evidence" value="ECO:0007669"/>
    <property type="project" value="TreeGrafter"/>
</dbReference>
<comment type="catalytic activity">
    <reaction evidence="11">
        <text>ATP + H2O = ADP + phosphate + H(+)</text>
        <dbReference type="Rhea" id="RHEA:13065"/>
        <dbReference type="ChEBI" id="CHEBI:15377"/>
        <dbReference type="ChEBI" id="CHEBI:15378"/>
        <dbReference type="ChEBI" id="CHEBI:30616"/>
        <dbReference type="ChEBI" id="CHEBI:43474"/>
        <dbReference type="ChEBI" id="CHEBI:456216"/>
        <dbReference type="EC" id="5.6.2.4"/>
    </reaction>
</comment>
<evidence type="ECO:0000256" key="5">
    <source>
        <dbReference type="ARBA" id="ARBA00022840"/>
    </source>
</evidence>
<evidence type="ECO:0000256" key="9">
    <source>
        <dbReference type="ARBA" id="ARBA00034808"/>
    </source>
</evidence>
<evidence type="ECO:0000256" key="13">
    <source>
        <dbReference type="SAM" id="MobiDB-lite"/>
    </source>
</evidence>
<keyword evidence="4 12" id="KW-0347">Helicase</keyword>
<dbReference type="PROSITE" id="PS51198">
    <property type="entry name" value="UVRD_HELICASE_ATP_BIND"/>
    <property type="match status" value="1"/>
</dbReference>
<dbReference type="GO" id="GO:0016787">
    <property type="term" value="F:hydrolase activity"/>
    <property type="evidence" value="ECO:0007669"/>
    <property type="project" value="UniProtKB-UniRule"/>
</dbReference>
<evidence type="ECO:0000313" key="16">
    <source>
        <dbReference type="EMBL" id="VFK30181.1"/>
    </source>
</evidence>
<dbReference type="GO" id="GO:0043138">
    <property type="term" value="F:3'-5' DNA helicase activity"/>
    <property type="evidence" value="ECO:0007669"/>
    <property type="project" value="UniProtKB-EC"/>
</dbReference>
<keyword evidence="2 12" id="KW-0547">Nucleotide-binding</keyword>
<gene>
    <name evidence="16" type="ORF">BECKMB1821G_GA0114241_106014</name>
    <name evidence="18" type="ORF">BECKMB1821H_GA0114242_104614</name>
    <name evidence="17" type="ORF">BECKMB1821I_GA0114274_105915</name>
</gene>
<dbReference type="InterPro" id="IPR014016">
    <property type="entry name" value="UvrD-like_ATP-bd"/>
</dbReference>
<evidence type="ECO:0000256" key="11">
    <source>
        <dbReference type="ARBA" id="ARBA00048988"/>
    </source>
</evidence>
<dbReference type="Pfam" id="PF13361">
    <property type="entry name" value="UvrD_C"/>
    <property type="match status" value="1"/>
</dbReference>
<dbReference type="EMBL" id="CAADFQ010000059">
    <property type="protein sequence ID" value="VFK34039.1"/>
    <property type="molecule type" value="Genomic_DNA"/>
</dbReference>
<evidence type="ECO:0000259" key="14">
    <source>
        <dbReference type="PROSITE" id="PS51198"/>
    </source>
</evidence>
<evidence type="ECO:0000256" key="6">
    <source>
        <dbReference type="ARBA" id="ARBA00023125"/>
    </source>
</evidence>
<dbReference type="GO" id="GO:0005524">
    <property type="term" value="F:ATP binding"/>
    <property type="evidence" value="ECO:0007669"/>
    <property type="project" value="UniProtKB-UniRule"/>
</dbReference>
<dbReference type="Pfam" id="PF00580">
    <property type="entry name" value="UvrD-helicase"/>
    <property type="match status" value="1"/>
</dbReference>
<accession>A0A451BD54</accession>
<evidence type="ECO:0000256" key="7">
    <source>
        <dbReference type="ARBA" id="ARBA00023235"/>
    </source>
</evidence>
<evidence type="ECO:0000313" key="17">
    <source>
        <dbReference type="EMBL" id="VFK34039.1"/>
    </source>
</evidence>
<dbReference type="FunFam" id="1.10.10.160:FF:000001">
    <property type="entry name" value="ATP-dependent DNA helicase"/>
    <property type="match status" value="1"/>
</dbReference>
<dbReference type="PANTHER" id="PTHR11070:SF2">
    <property type="entry name" value="ATP-DEPENDENT DNA HELICASE SRS2"/>
    <property type="match status" value="1"/>
</dbReference>
<keyword evidence="7" id="KW-0413">Isomerase</keyword>
<sequence>MDINRILDPLNEIQREAVSTPSGHTLVLAGAGSGKTRVLVHRIAWLLENDRIPPRAIFAVTFTNKAAMEMRSRIEAMLERSLGAMWVGTFHGLAHRMLRLHWRDTDLPEGFQILDSEDQLRMIRRVIRNMSLDETKWQPKQAQWFINAKKDEGLRPQHVDDVHDEEDNKMREIYQAYHKDCQRSGLVDFAELLLKAHELLRERDDLLAHYRGRFSHLLVDELQDTNAVQYAWIRLIAGDSGQLFMVGDDDQSIYGWRGARIENIHRFSRDFPDVRTFRLEQNYRSTGNILAAANAVIANNKSRLGKNLWTSDVDGEPIHLYVAFNEREEAAFVVDRIRQWVLKQGRRDDIAILYRVSAQSRVFEERLLATGIPYRVHGGLRFYERAEIKDALAYLRLMVNHRDDAAFERVVNQPPRGIGARTLELLRQKARVESISLWAAAQSLLAQGEFPSRAGGAISAFLRLIDSLAEPLSVPASSQKPLHEIVDDTIKKSGLLLHYKTDKSDRSETRVENLGELVSAVRQFGRETNAQDEEPNQDEETESMATFLAHATLESGETQGEEDCVHLMSFHAAKGLEFPMVFLCGLEENLFPHQRNVSNPQKLEEERRLCYVGMTRARQHLYISHAEKRRLHGADYQQRPSRFIQEIPPALIREVMGGTGTGTMATKGAKTAQRPNTPKSSIMLPSKPRTQPLPLKSAAASDTRQWPPGQRVAHPTFGEGVIQRYEGDGKHTRVEVNFSQGGSKWLILNYAKLQTI</sequence>
<dbReference type="InterPro" id="IPR013986">
    <property type="entry name" value="DExx_box_DNA_helicase_dom_sf"/>
</dbReference>
<dbReference type="EC" id="5.6.2.4" evidence="9"/>
<dbReference type="GO" id="GO:0009314">
    <property type="term" value="P:response to radiation"/>
    <property type="evidence" value="ECO:0007669"/>
    <property type="project" value="UniProtKB-ARBA"/>
</dbReference>
<dbReference type="GO" id="GO:0033202">
    <property type="term" value="C:DNA helicase complex"/>
    <property type="evidence" value="ECO:0007669"/>
    <property type="project" value="TreeGrafter"/>
</dbReference>
<feature type="domain" description="UvrD-like helicase ATP-binding" evidence="14">
    <location>
        <begin position="8"/>
        <end position="286"/>
    </location>
</feature>
<dbReference type="AlphaFoldDB" id="A0A451BD54"/>
<keyword evidence="6" id="KW-0238">DNA-binding</keyword>
<comment type="similarity">
    <text evidence="1">Belongs to the helicase family. UvrD subfamily.</text>
</comment>
<dbReference type="EMBL" id="CAADGH010000046">
    <property type="protein sequence ID" value="VFK76210.1"/>
    <property type="molecule type" value="Genomic_DNA"/>
</dbReference>
<name>A0A451BD54_9GAMM</name>
<evidence type="ECO:0000256" key="12">
    <source>
        <dbReference type="PROSITE-ProRule" id="PRU00560"/>
    </source>
</evidence>
<feature type="region of interest" description="Disordered" evidence="13">
    <location>
        <begin position="665"/>
        <end position="694"/>
    </location>
</feature>
<comment type="catalytic activity">
    <reaction evidence="8">
        <text>Couples ATP hydrolysis with the unwinding of duplex DNA by translocating in the 3'-5' direction.</text>
        <dbReference type="EC" id="5.6.2.4"/>
    </reaction>
</comment>
<evidence type="ECO:0000259" key="15">
    <source>
        <dbReference type="PROSITE" id="PS51217"/>
    </source>
</evidence>
<dbReference type="PROSITE" id="PS51217">
    <property type="entry name" value="UVRD_HELICASE_CTER"/>
    <property type="match status" value="1"/>
</dbReference>
<evidence type="ECO:0000256" key="4">
    <source>
        <dbReference type="ARBA" id="ARBA00022806"/>
    </source>
</evidence>